<organism evidence="9 10">
    <name type="scientific">Chitinophaga parva</name>
    <dbReference type="NCBI Taxonomy" id="2169414"/>
    <lineage>
        <taxon>Bacteria</taxon>
        <taxon>Pseudomonadati</taxon>
        <taxon>Bacteroidota</taxon>
        <taxon>Chitinophagia</taxon>
        <taxon>Chitinophagales</taxon>
        <taxon>Chitinophagaceae</taxon>
        <taxon>Chitinophaga</taxon>
    </lineage>
</organism>
<accession>A0A2T7BPU3</accession>
<evidence type="ECO:0000256" key="1">
    <source>
        <dbReference type="ARBA" id="ARBA00004571"/>
    </source>
</evidence>
<dbReference type="Pfam" id="PF13715">
    <property type="entry name" value="CarbopepD_reg_2"/>
    <property type="match status" value="1"/>
</dbReference>
<proteinExistence type="inferred from homology"/>
<keyword evidence="4 7" id="KW-0812">Transmembrane</keyword>
<dbReference type="AlphaFoldDB" id="A0A2T7BPU3"/>
<keyword evidence="3 7" id="KW-1134">Transmembrane beta strand</keyword>
<evidence type="ECO:0000256" key="6">
    <source>
        <dbReference type="ARBA" id="ARBA00023237"/>
    </source>
</evidence>
<dbReference type="InterPro" id="IPR037066">
    <property type="entry name" value="Plug_dom_sf"/>
</dbReference>
<protein>
    <submittedName>
        <fullName evidence="9">SusC/RagA family TonB-linked outer membrane protein</fullName>
    </submittedName>
</protein>
<reference evidence="9 10" key="1">
    <citation type="submission" date="2018-04" db="EMBL/GenBank/DDBJ databases">
        <title>Chitinophaga fuyangensis sp. nov., isolated from soil in a chemical factory.</title>
        <authorList>
            <person name="Chen K."/>
        </authorList>
    </citation>
    <scope>NUCLEOTIDE SEQUENCE [LARGE SCALE GENOMIC DNA]</scope>
    <source>
        <strain evidence="9 10">LY-1</strain>
    </source>
</reference>
<evidence type="ECO:0000256" key="2">
    <source>
        <dbReference type="ARBA" id="ARBA00022448"/>
    </source>
</evidence>
<dbReference type="GO" id="GO:0009279">
    <property type="term" value="C:cell outer membrane"/>
    <property type="evidence" value="ECO:0007669"/>
    <property type="project" value="UniProtKB-SubCell"/>
</dbReference>
<dbReference type="Gene3D" id="2.170.130.10">
    <property type="entry name" value="TonB-dependent receptor, plug domain"/>
    <property type="match status" value="1"/>
</dbReference>
<evidence type="ECO:0000256" key="5">
    <source>
        <dbReference type="ARBA" id="ARBA00023136"/>
    </source>
</evidence>
<dbReference type="Gene3D" id="2.60.40.1120">
    <property type="entry name" value="Carboxypeptidase-like, regulatory domain"/>
    <property type="match status" value="1"/>
</dbReference>
<evidence type="ECO:0000256" key="4">
    <source>
        <dbReference type="ARBA" id="ARBA00022692"/>
    </source>
</evidence>
<comment type="similarity">
    <text evidence="7">Belongs to the TonB-dependent receptor family.</text>
</comment>
<dbReference type="NCBIfam" id="TIGR04056">
    <property type="entry name" value="OMP_RagA_SusC"/>
    <property type="match status" value="1"/>
</dbReference>
<evidence type="ECO:0000256" key="3">
    <source>
        <dbReference type="ARBA" id="ARBA00022452"/>
    </source>
</evidence>
<dbReference type="PROSITE" id="PS52016">
    <property type="entry name" value="TONB_DEPENDENT_REC_3"/>
    <property type="match status" value="1"/>
</dbReference>
<name>A0A2T7BPU3_9BACT</name>
<dbReference type="InterPro" id="IPR012910">
    <property type="entry name" value="Plug_dom"/>
</dbReference>
<dbReference type="Gene3D" id="2.40.170.20">
    <property type="entry name" value="TonB-dependent receptor, beta-barrel domain"/>
    <property type="match status" value="1"/>
</dbReference>
<dbReference type="InterPro" id="IPR039426">
    <property type="entry name" value="TonB-dep_rcpt-like"/>
</dbReference>
<dbReference type="InterPro" id="IPR023996">
    <property type="entry name" value="TonB-dep_OMP_SusC/RagA"/>
</dbReference>
<dbReference type="SUPFAM" id="SSF49464">
    <property type="entry name" value="Carboxypeptidase regulatory domain-like"/>
    <property type="match status" value="1"/>
</dbReference>
<keyword evidence="5 7" id="KW-0472">Membrane</keyword>
<dbReference type="InterPro" id="IPR008969">
    <property type="entry name" value="CarboxyPept-like_regulatory"/>
</dbReference>
<keyword evidence="10" id="KW-1185">Reference proteome</keyword>
<keyword evidence="6 7" id="KW-0998">Cell outer membrane</keyword>
<sequence length="1239" mass="134728">MHKNAKSNRIVILIMKVALLPLLLVTAFFTCSFAHTVHGQEILDKKLTLEMPARELKVVLKAISSEADVNFTYSNSTLPDKQKVAVSANNEKLGDVLTRLLQPLDISFEVIHEQIVLHRGKPLLRVSASEMFKMVSGTVTASDGTPIPGVSVVISGTTRGTVTNAKGYFEIQANEGETLLFSSVGFATAKMVVGSSGTMNVVLSSSVHSLDSVAITALGIQRSVRTLGYSQEAVKGAEIARSNAPNVINALAGKMAGVNVTSPNGVDGGTTRIIIGGNNTIQGDNQPLIIVDGMPLANGVPQPYNTHGTLGTGSVLYTNADASNTSAPKDWGSPINLINPEDIESMSVLKGPTAAALYGGKGANGVILITTKKGSARPGLGIDYSFGYKMMEPYRYLKMQNEYGSGGMVSLDPPQYLTDSDGKPMMSNDAWTGLFVDQKTGSGPYGQNTYDQVGWPGTGLSWGHKMDGTVIKWWDGTMRPDDPQPGNLKLLYRDGMQTRHNISVSGGNEWGTVRASYTRLDNTAILPNSDYNQNSFNVGANIKLSKRLNMQVNTSYFTNEYHNAPQLGNDDGSSWQKRLLYNVARDYKGEDIPIYKNADGSQNPLTGFPFIGNGGAIVWNIYENNSWMERRKLLGSVQLNYTATPFLDVMFRGGLDNNSNELTTKNKPTDVLGLKGYYAHGLERDNASNFDFLATFHKENLLHKTLSAKFSAGGTIYQRDAYGDLGYNDTWAVPFLYSLKEGSYLGNPHPITESILQKKMNSVYGFLNLAYKDYLFLDVTGRNDWSSALPKGEWSYFFPSVSGSFVFTDAFHIDPSVLSFGKIRAAYAEAAVDPLPYQVNYTFATTTFAGQTATNLPGVLQAPNYKPATNKTADFGLVLGFWGNKLSLDMRYYHGRSDNQIVSSPLPISSGVSSVIVNTGVMENSGAELIVNARPIDTRNFKWSVALNLAHNSNRLLSLSEGTNKVDLGSVWNDGGGHGPTISVKVGDQFGTIYGYDHIYDKKTGLPLMIKDPFGNPAMNGTLYQSTDQPVPIGNATPKVIGGITNTFTFKGGISVSMLVDGKFGGEIWSGSYATMMQQGQAPETLKERDGGGLAYTTPNGTKTNWGVVLPGVFEDGTVNTNVVHYYYKYMQYGVWSSTTVNGVKGTDWNDKISVLKDNWVKMREITVNYNLPDRIVRKTRIFQQASVSLVGRDLFYLYSSLPDHINPEGSNGAGNGQGLEFASLPSVRSMGFQVRVSF</sequence>
<dbReference type="NCBIfam" id="TIGR04057">
    <property type="entry name" value="SusC_RagA_signa"/>
    <property type="match status" value="1"/>
</dbReference>
<dbReference type="Pfam" id="PF07715">
    <property type="entry name" value="Plug"/>
    <property type="match status" value="1"/>
</dbReference>
<dbReference type="InterPro" id="IPR023997">
    <property type="entry name" value="TonB-dep_OMP_SusC/RagA_CS"/>
</dbReference>
<dbReference type="InterPro" id="IPR036942">
    <property type="entry name" value="Beta-barrel_TonB_sf"/>
</dbReference>
<keyword evidence="2 7" id="KW-0813">Transport</keyword>
<dbReference type="OrthoDB" id="9768177at2"/>
<evidence type="ECO:0000313" key="10">
    <source>
        <dbReference type="Proteomes" id="UP000244450"/>
    </source>
</evidence>
<evidence type="ECO:0000259" key="8">
    <source>
        <dbReference type="Pfam" id="PF07715"/>
    </source>
</evidence>
<evidence type="ECO:0000313" key="9">
    <source>
        <dbReference type="EMBL" id="PUZ29694.1"/>
    </source>
</evidence>
<dbReference type="EMBL" id="QCYK01000001">
    <property type="protein sequence ID" value="PUZ29694.1"/>
    <property type="molecule type" value="Genomic_DNA"/>
</dbReference>
<evidence type="ECO:0000256" key="7">
    <source>
        <dbReference type="PROSITE-ProRule" id="PRU01360"/>
    </source>
</evidence>
<comment type="caution">
    <text evidence="9">The sequence shown here is derived from an EMBL/GenBank/DDBJ whole genome shotgun (WGS) entry which is preliminary data.</text>
</comment>
<feature type="domain" description="TonB-dependent receptor plug" evidence="8">
    <location>
        <begin position="225"/>
        <end position="366"/>
    </location>
</feature>
<dbReference type="Proteomes" id="UP000244450">
    <property type="component" value="Unassembled WGS sequence"/>
</dbReference>
<gene>
    <name evidence="9" type="ORF">DCC81_09715</name>
</gene>
<comment type="subcellular location">
    <subcellularLocation>
        <location evidence="1 7">Cell outer membrane</location>
        <topology evidence="1 7">Multi-pass membrane protein</topology>
    </subcellularLocation>
</comment>
<dbReference type="SUPFAM" id="SSF56935">
    <property type="entry name" value="Porins"/>
    <property type="match status" value="1"/>
</dbReference>